<evidence type="ECO:0000313" key="1">
    <source>
        <dbReference type="EMBL" id="KAF2217652.1"/>
    </source>
</evidence>
<proteinExistence type="predicted"/>
<accession>A0A6A6FW07</accession>
<dbReference type="SUPFAM" id="SSF52540">
    <property type="entry name" value="P-loop containing nucleoside triphosphate hydrolases"/>
    <property type="match status" value="1"/>
</dbReference>
<dbReference type="Proteomes" id="UP000799539">
    <property type="component" value="Unassembled WGS sequence"/>
</dbReference>
<evidence type="ECO:0000313" key="2">
    <source>
        <dbReference type="Proteomes" id="UP000799539"/>
    </source>
</evidence>
<dbReference type="Pfam" id="PF13238">
    <property type="entry name" value="AAA_18"/>
    <property type="match status" value="1"/>
</dbReference>
<dbReference type="EMBL" id="ML992662">
    <property type="protein sequence ID" value="KAF2217652.1"/>
    <property type="molecule type" value="Genomic_DNA"/>
</dbReference>
<dbReference type="InterPro" id="IPR027417">
    <property type="entry name" value="P-loop_NTPase"/>
</dbReference>
<gene>
    <name evidence="1" type="ORF">CERZMDRAFT_31403</name>
</gene>
<dbReference type="AlphaFoldDB" id="A0A6A6FW07"/>
<name>A0A6A6FW07_9PEZI</name>
<reference evidence="1" key="1">
    <citation type="journal article" date="2020" name="Stud. Mycol.">
        <title>101 Dothideomycetes genomes: a test case for predicting lifestyles and emergence of pathogens.</title>
        <authorList>
            <person name="Haridas S."/>
            <person name="Albert R."/>
            <person name="Binder M."/>
            <person name="Bloem J."/>
            <person name="Labutti K."/>
            <person name="Salamov A."/>
            <person name="Andreopoulos B."/>
            <person name="Baker S."/>
            <person name="Barry K."/>
            <person name="Bills G."/>
            <person name="Bluhm B."/>
            <person name="Cannon C."/>
            <person name="Castanera R."/>
            <person name="Culley D."/>
            <person name="Daum C."/>
            <person name="Ezra D."/>
            <person name="Gonzalez J."/>
            <person name="Henrissat B."/>
            <person name="Kuo A."/>
            <person name="Liang C."/>
            <person name="Lipzen A."/>
            <person name="Lutzoni F."/>
            <person name="Magnuson J."/>
            <person name="Mondo S."/>
            <person name="Nolan M."/>
            <person name="Ohm R."/>
            <person name="Pangilinan J."/>
            <person name="Park H.-J."/>
            <person name="Ramirez L."/>
            <person name="Alfaro M."/>
            <person name="Sun H."/>
            <person name="Tritt A."/>
            <person name="Yoshinaga Y."/>
            <person name="Zwiers L.-H."/>
            <person name="Turgeon B."/>
            <person name="Goodwin S."/>
            <person name="Spatafora J."/>
            <person name="Crous P."/>
            <person name="Grigoriev I."/>
        </authorList>
    </citation>
    <scope>NUCLEOTIDE SEQUENCE</scope>
    <source>
        <strain evidence="1">SCOH1-5</strain>
    </source>
</reference>
<organism evidence="1 2">
    <name type="scientific">Cercospora zeae-maydis SCOH1-5</name>
    <dbReference type="NCBI Taxonomy" id="717836"/>
    <lineage>
        <taxon>Eukaryota</taxon>
        <taxon>Fungi</taxon>
        <taxon>Dikarya</taxon>
        <taxon>Ascomycota</taxon>
        <taxon>Pezizomycotina</taxon>
        <taxon>Dothideomycetes</taxon>
        <taxon>Dothideomycetidae</taxon>
        <taxon>Mycosphaerellales</taxon>
        <taxon>Mycosphaerellaceae</taxon>
        <taxon>Cercospora</taxon>
    </lineage>
</organism>
<dbReference type="OrthoDB" id="5426988at2759"/>
<dbReference type="Gene3D" id="3.40.50.300">
    <property type="entry name" value="P-loop containing nucleotide triphosphate hydrolases"/>
    <property type="match status" value="1"/>
</dbReference>
<keyword evidence="2" id="KW-1185">Reference proteome</keyword>
<sequence>MALAARPKPLVWINGFPGVGKLTLARELVKLYADGNVVLIDNHQLIDPVAARFQREEPQYNVERQKERQKALERWVLDQDNAQKLVVFTDCQSNNELGIAVGGEYKHAALESGRAFVPVVLDCDRRENLRRAVSKERQESGTTKLTDLEMLAKLREDHVMLKPDLPTQLSINVSELSPGLAAQKLYDHIASIQC</sequence>
<protein>
    <submittedName>
        <fullName evidence="1">Uncharacterized protein</fullName>
    </submittedName>
</protein>